<keyword evidence="2" id="KW-0479">Metal-binding</keyword>
<dbReference type="InterPro" id="IPR002847">
    <property type="entry name" value="F420-0_gamma-glut_ligase-dom"/>
</dbReference>
<comment type="caution">
    <text evidence="9">The sequence shown here is derived from an EMBL/GenBank/DDBJ whole genome shotgun (WGS) entry which is preliminary data.</text>
</comment>
<dbReference type="PANTHER" id="PTHR47917:SF1">
    <property type="entry name" value="COENZYME F420:L-GLUTAMATE LIGASE"/>
    <property type="match status" value="1"/>
</dbReference>
<protein>
    <submittedName>
        <fullName evidence="9">Coenzyme F420:L-glutamate ligase</fullName>
    </submittedName>
</protein>
<organism evidence="9 10">
    <name type="scientific">Kouleothrix aurantiaca</name>
    <dbReference type="NCBI Taxonomy" id="186479"/>
    <lineage>
        <taxon>Bacteria</taxon>
        <taxon>Bacillati</taxon>
        <taxon>Chloroflexota</taxon>
        <taxon>Chloroflexia</taxon>
        <taxon>Chloroflexales</taxon>
        <taxon>Roseiflexineae</taxon>
        <taxon>Roseiflexaceae</taxon>
        <taxon>Kouleothrix</taxon>
    </lineage>
</organism>
<accession>A0A0P9CN16</accession>
<evidence type="ECO:0000259" key="8">
    <source>
        <dbReference type="Pfam" id="PF01996"/>
    </source>
</evidence>
<evidence type="ECO:0000313" key="10">
    <source>
        <dbReference type="Proteomes" id="UP000050509"/>
    </source>
</evidence>
<evidence type="ECO:0000256" key="7">
    <source>
        <dbReference type="ARBA" id="ARBA00023211"/>
    </source>
</evidence>
<dbReference type="GO" id="GO:0052618">
    <property type="term" value="F:coenzyme F420-0:L-glutamate ligase activity"/>
    <property type="evidence" value="ECO:0007669"/>
    <property type="project" value="TreeGrafter"/>
</dbReference>
<dbReference type="Gene3D" id="3.30.1330.100">
    <property type="entry name" value="CofE-like"/>
    <property type="match status" value="2"/>
</dbReference>
<keyword evidence="4" id="KW-0460">Magnesium</keyword>
<sequence length="194" mass="20601">EQQPLADHDGLVVTQKIISKAEDRIVDPEDIEPSHMARMAAAQGHKDASYYEVVLRESRRIVKMDRGVLVTETHHGLICANSGVDESNVAGGRTVTLLPVDPDASARALRAAIRERAGVDVAVIISDTFGRAWREGQVNVAIGVAGIAPLADYANQPDAYGYVMHASNIAVADELASAAELVMGKVDAVPVAIV</sequence>
<evidence type="ECO:0000256" key="6">
    <source>
        <dbReference type="ARBA" id="ARBA00023134"/>
    </source>
</evidence>
<gene>
    <name evidence="9" type="ORF">SE17_42870</name>
</gene>
<dbReference type="GO" id="GO:0046872">
    <property type="term" value="F:metal ion binding"/>
    <property type="evidence" value="ECO:0007669"/>
    <property type="project" value="UniProtKB-KW"/>
</dbReference>
<dbReference type="AlphaFoldDB" id="A0A0P9CN16"/>
<proteinExistence type="predicted"/>
<evidence type="ECO:0000256" key="2">
    <source>
        <dbReference type="ARBA" id="ARBA00022723"/>
    </source>
</evidence>
<keyword evidence="5" id="KW-0630">Potassium</keyword>
<keyword evidence="1 9" id="KW-0436">Ligase</keyword>
<feature type="non-terminal residue" evidence="9">
    <location>
        <position position="194"/>
    </location>
</feature>
<dbReference type="InterPro" id="IPR008225">
    <property type="entry name" value="F420-0_g-glutamyl_ligase"/>
</dbReference>
<dbReference type="Pfam" id="PF01996">
    <property type="entry name" value="F420_ligase"/>
    <property type="match status" value="1"/>
</dbReference>
<evidence type="ECO:0000256" key="3">
    <source>
        <dbReference type="ARBA" id="ARBA00022741"/>
    </source>
</evidence>
<reference evidence="9 10" key="1">
    <citation type="submission" date="2015-09" db="EMBL/GenBank/DDBJ databases">
        <title>Draft genome sequence of Kouleothrix aurantiaca JCM 19913.</title>
        <authorList>
            <person name="Hemp J."/>
        </authorList>
    </citation>
    <scope>NUCLEOTIDE SEQUENCE [LARGE SCALE GENOMIC DNA]</scope>
    <source>
        <strain evidence="9 10">COM-B</strain>
    </source>
</reference>
<dbReference type="EMBL" id="LJCR01003481">
    <property type="protein sequence ID" value="KPV46955.1"/>
    <property type="molecule type" value="Genomic_DNA"/>
</dbReference>
<dbReference type="Proteomes" id="UP000050509">
    <property type="component" value="Unassembled WGS sequence"/>
</dbReference>
<evidence type="ECO:0000313" key="9">
    <source>
        <dbReference type="EMBL" id="KPV46955.1"/>
    </source>
</evidence>
<keyword evidence="7" id="KW-0464">Manganese</keyword>
<dbReference type="PANTHER" id="PTHR47917">
    <property type="match status" value="1"/>
</dbReference>
<keyword evidence="10" id="KW-1185">Reference proteome</keyword>
<evidence type="ECO:0000256" key="1">
    <source>
        <dbReference type="ARBA" id="ARBA00022598"/>
    </source>
</evidence>
<evidence type="ECO:0000256" key="5">
    <source>
        <dbReference type="ARBA" id="ARBA00022958"/>
    </source>
</evidence>
<name>A0A0P9CN16_9CHLR</name>
<evidence type="ECO:0000256" key="4">
    <source>
        <dbReference type="ARBA" id="ARBA00022842"/>
    </source>
</evidence>
<dbReference type="NCBIfam" id="TIGR01916">
    <property type="entry name" value="F420_cofE"/>
    <property type="match status" value="1"/>
</dbReference>
<keyword evidence="3" id="KW-0547">Nucleotide-binding</keyword>
<dbReference type="SUPFAM" id="SSF144010">
    <property type="entry name" value="CofE-like"/>
    <property type="match status" value="1"/>
</dbReference>
<dbReference type="GO" id="GO:0005525">
    <property type="term" value="F:GTP binding"/>
    <property type="evidence" value="ECO:0007669"/>
    <property type="project" value="UniProtKB-KW"/>
</dbReference>
<feature type="non-terminal residue" evidence="9">
    <location>
        <position position="1"/>
    </location>
</feature>
<keyword evidence="6" id="KW-0342">GTP-binding</keyword>
<feature type="domain" description="Coenzyme F420:L-glutamate ligase-like" evidence="8">
    <location>
        <begin position="4"/>
        <end position="194"/>
    </location>
</feature>